<proteinExistence type="predicted"/>
<dbReference type="AlphaFoldDB" id="A0AAE3MIY4"/>
<feature type="non-terminal residue" evidence="1">
    <location>
        <position position="99"/>
    </location>
</feature>
<evidence type="ECO:0000313" key="1">
    <source>
        <dbReference type="EMBL" id="MCW3808185.1"/>
    </source>
</evidence>
<dbReference type="EMBL" id="JAPDPI010000186">
    <property type="protein sequence ID" value="MCW3808185.1"/>
    <property type="molecule type" value="Genomic_DNA"/>
</dbReference>
<name>A0AAE3MIY4_9BACT</name>
<dbReference type="Proteomes" id="UP001207408">
    <property type="component" value="Unassembled WGS sequence"/>
</dbReference>
<feature type="non-terminal residue" evidence="1">
    <location>
        <position position="1"/>
    </location>
</feature>
<organism evidence="1 2">
    <name type="scientific">Plebeiibacterium marinum</name>
    <dbReference type="NCBI Taxonomy" id="2992111"/>
    <lineage>
        <taxon>Bacteria</taxon>
        <taxon>Pseudomonadati</taxon>
        <taxon>Bacteroidota</taxon>
        <taxon>Bacteroidia</taxon>
        <taxon>Marinilabiliales</taxon>
        <taxon>Marinilabiliaceae</taxon>
        <taxon>Plebeiibacterium</taxon>
    </lineage>
</organism>
<keyword evidence="2" id="KW-1185">Reference proteome</keyword>
<protein>
    <submittedName>
        <fullName evidence="1">Uncharacterized protein</fullName>
    </submittedName>
</protein>
<comment type="caution">
    <text evidence="1">The sequence shown here is derived from an EMBL/GenBank/DDBJ whole genome shotgun (WGS) entry which is preliminary data.</text>
</comment>
<accession>A0AAE3MIY4</accession>
<reference evidence="1" key="1">
    <citation type="submission" date="2022-10" db="EMBL/GenBank/DDBJ databases">
        <authorList>
            <person name="Yu W.X."/>
        </authorList>
    </citation>
    <scope>NUCLEOTIDE SEQUENCE</scope>
    <source>
        <strain evidence="1">D04</strain>
    </source>
</reference>
<gene>
    <name evidence="1" type="ORF">OM074_21430</name>
</gene>
<sequence length="99" mass="11024">KHNSSGSVSVQVIQKVKGQNKLIKTIGCATTRQKIDKLVIAGYEEIERITGQNNLFLSDKDTYTEEALLNISNSDIRTVGPEIIFGSIYNHIGFNQIEE</sequence>
<evidence type="ECO:0000313" key="2">
    <source>
        <dbReference type="Proteomes" id="UP001207408"/>
    </source>
</evidence>